<evidence type="ECO:0000313" key="1">
    <source>
        <dbReference type="EMBL" id="KAJ8726769.1"/>
    </source>
</evidence>
<comment type="caution">
    <text evidence="1">The sequence shown here is derived from an EMBL/GenBank/DDBJ whole genome shotgun (WGS) entry which is preliminary data.</text>
</comment>
<organism evidence="1 2">
    <name type="scientific">Mythimna loreyi</name>
    <dbReference type="NCBI Taxonomy" id="667449"/>
    <lineage>
        <taxon>Eukaryota</taxon>
        <taxon>Metazoa</taxon>
        <taxon>Ecdysozoa</taxon>
        <taxon>Arthropoda</taxon>
        <taxon>Hexapoda</taxon>
        <taxon>Insecta</taxon>
        <taxon>Pterygota</taxon>
        <taxon>Neoptera</taxon>
        <taxon>Endopterygota</taxon>
        <taxon>Lepidoptera</taxon>
        <taxon>Glossata</taxon>
        <taxon>Ditrysia</taxon>
        <taxon>Noctuoidea</taxon>
        <taxon>Noctuidae</taxon>
        <taxon>Noctuinae</taxon>
        <taxon>Hadenini</taxon>
        <taxon>Mythimna</taxon>
    </lineage>
</organism>
<gene>
    <name evidence="1" type="ORF">PYW08_015166</name>
</gene>
<accession>A0ACC2QVF1</accession>
<evidence type="ECO:0000313" key="2">
    <source>
        <dbReference type="Proteomes" id="UP001231649"/>
    </source>
</evidence>
<name>A0ACC2QVF1_9NEOP</name>
<dbReference type="Proteomes" id="UP001231649">
    <property type="component" value="Chromosome 7"/>
</dbReference>
<keyword evidence="2" id="KW-1185">Reference proteome</keyword>
<proteinExistence type="predicted"/>
<protein>
    <submittedName>
        <fullName evidence="1">Uncharacterized protein</fullName>
    </submittedName>
</protein>
<dbReference type="EMBL" id="CM056783">
    <property type="protein sequence ID" value="KAJ8726769.1"/>
    <property type="molecule type" value="Genomic_DNA"/>
</dbReference>
<sequence length="242" mass="28297">MDNLQIFLEQIKVEMANQTKEIIAQMDEKLVPFSREMEQLKLENQELKSKISDLEKNRRANNIIIYGLKENEISSSHLLESVIEEIKKDLNITVTDRDINTIRRIGKLTLKNEKPRPILVSFVCNWQRNDILKNKKKLKDIHISEDYPKDVIRKRKELLPKLTEERKKGNYAIISYDKLIIRKGNPGMEKRKRDSSTSPAMYNQPRKQPATAKENRINAFDLMRGRSNSFSASLLSSTEQKQ</sequence>
<reference evidence="1" key="1">
    <citation type="submission" date="2023-03" db="EMBL/GenBank/DDBJ databases">
        <title>Chromosome-level genomes of two armyworms, Mythimna separata and Mythimna loreyi, provide insights into the biosynthesis and reception of sex pheromones.</title>
        <authorList>
            <person name="Zhao H."/>
        </authorList>
    </citation>
    <scope>NUCLEOTIDE SEQUENCE</scope>
    <source>
        <strain evidence="1">BeijingLab</strain>
    </source>
</reference>